<dbReference type="SUPFAM" id="SSF117856">
    <property type="entry name" value="AF0104/ALDC/Ptd012-like"/>
    <property type="match status" value="1"/>
</dbReference>
<evidence type="ECO:0000313" key="2">
    <source>
        <dbReference type="Proteomes" id="UP001501757"/>
    </source>
</evidence>
<reference evidence="2" key="1">
    <citation type="journal article" date="2019" name="Int. J. Syst. Evol. Microbiol.">
        <title>The Global Catalogue of Microorganisms (GCM) 10K type strain sequencing project: providing services to taxonomists for standard genome sequencing and annotation.</title>
        <authorList>
            <consortium name="The Broad Institute Genomics Platform"/>
            <consortium name="The Broad Institute Genome Sequencing Center for Infectious Disease"/>
            <person name="Wu L."/>
            <person name="Ma J."/>
        </authorList>
    </citation>
    <scope>NUCLEOTIDE SEQUENCE [LARGE SCALE GENOMIC DNA]</scope>
    <source>
        <strain evidence="2">JCM 13378</strain>
    </source>
</reference>
<dbReference type="Pfam" id="PF03306">
    <property type="entry name" value="AAL_decarboxy"/>
    <property type="match status" value="1"/>
</dbReference>
<dbReference type="Gene3D" id="3.30.1330.80">
    <property type="entry name" value="Hypothetical protein, similar to alpha- acetolactate decarboxylase, domain 2"/>
    <property type="match status" value="1"/>
</dbReference>
<protein>
    <submittedName>
        <fullName evidence="1">Uncharacterized protein</fullName>
    </submittedName>
</protein>
<dbReference type="RefSeq" id="WP_343840348.1">
    <property type="nucleotide sequence ID" value="NZ_BAAAEI010000001.1"/>
</dbReference>
<comment type="caution">
    <text evidence="1">The sequence shown here is derived from an EMBL/GenBank/DDBJ whole genome shotgun (WGS) entry which is preliminary data.</text>
</comment>
<dbReference type="EMBL" id="BAAAEI010000001">
    <property type="protein sequence ID" value="GAA0340166.1"/>
    <property type="molecule type" value="Genomic_DNA"/>
</dbReference>
<proteinExistence type="predicted"/>
<dbReference type="Proteomes" id="UP001501757">
    <property type="component" value="Unassembled WGS sequence"/>
</dbReference>
<sequence length="62" mass="6900">MIGSNQAYAIRIDGNFNAITLRSVPRQHPPYPAIDKVVKTQSVYTHQNIQGTLGMNFLQLTA</sequence>
<organism evidence="1 2">
    <name type="scientific">Bowmanella denitrificans</name>
    <dbReference type="NCBI Taxonomy" id="366582"/>
    <lineage>
        <taxon>Bacteria</taxon>
        <taxon>Pseudomonadati</taxon>
        <taxon>Pseudomonadota</taxon>
        <taxon>Gammaproteobacteria</taxon>
        <taxon>Alteromonadales</taxon>
        <taxon>Alteromonadaceae</taxon>
        <taxon>Bowmanella</taxon>
    </lineage>
</organism>
<keyword evidence="2" id="KW-1185">Reference proteome</keyword>
<evidence type="ECO:0000313" key="1">
    <source>
        <dbReference type="EMBL" id="GAA0340166.1"/>
    </source>
</evidence>
<gene>
    <name evidence="1" type="ORF">GCM10009092_00850</name>
</gene>
<accession>A0ABP3GAQ9</accession>
<dbReference type="InterPro" id="IPR005128">
    <property type="entry name" value="Acetolactate_a_deCO2ase"/>
</dbReference>
<name>A0ABP3GAQ9_9ALTE</name>